<evidence type="ECO:0000313" key="2">
    <source>
        <dbReference type="Proteomes" id="UP001295740"/>
    </source>
</evidence>
<keyword evidence="2" id="KW-1185">Reference proteome</keyword>
<reference evidence="1" key="1">
    <citation type="submission" date="2023-10" db="EMBL/GenBank/DDBJ databases">
        <authorList>
            <person name="Hackl T."/>
        </authorList>
    </citation>
    <scope>NUCLEOTIDE SEQUENCE</scope>
</reference>
<comment type="caution">
    <text evidence="1">The sequence shown here is derived from an EMBL/GenBank/DDBJ whole genome shotgun (WGS) entry which is preliminary data.</text>
</comment>
<proteinExistence type="predicted"/>
<dbReference type="PANTHER" id="PTHR42057">
    <property type="entry name" value="F-BOX DOMAIN PROTEIN (AFU_ORTHOLOGUE AFUA_4G00200)"/>
    <property type="match status" value="1"/>
</dbReference>
<dbReference type="PANTHER" id="PTHR42057:SF2">
    <property type="entry name" value="F-BOX DOMAIN PROTEIN (AFU_ORTHOLOGUE AFUA_4G00200)-RELATED"/>
    <property type="match status" value="1"/>
</dbReference>
<dbReference type="Proteomes" id="UP001295740">
    <property type="component" value="Unassembled WGS sequence"/>
</dbReference>
<organism evidence="1 2">
    <name type="scientific">Anthostomella pinea</name>
    <dbReference type="NCBI Taxonomy" id="933095"/>
    <lineage>
        <taxon>Eukaryota</taxon>
        <taxon>Fungi</taxon>
        <taxon>Dikarya</taxon>
        <taxon>Ascomycota</taxon>
        <taxon>Pezizomycotina</taxon>
        <taxon>Sordariomycetes</taxon>
        <taxon>Xylariomycetidae</taxon>
        <taxon>Xylariales</taxon>
        <taxon>Xylariaceae</taxon>
        <taxon>Anthostomella</taxon>
    </lineage>
</organism>
<name>A0AAI8VRP7_9PEZI</name>
<protein>
    <submittedName>
        <fullName evidence="1">Uu.00g057470.m01.CDS01</fullName>
    </submittedName>
</protein>
<sequence>MSFHRRRNQPRSGTPLFRRIASSKSLFHALPLLRLFTNLKVLNIRFDEVDHCSLYDGESESIRPQELRYYTLIIVFKCLLGTWSGEWQKQLEVELKIREQGDEAIVEPADTQPTIPIKLKTLTISRIDAYDDTRLTSSRDFHQVIESPNLRELKMFTNENLMKSDDETGRYTFFECLPMTWLNPRIAQNLRTLSLYTSDYWGWDPKMDFRQANPGSASSFPNLKVLALGNYVFSHQWQVDWLASLGSDNGDGGFRELYLDDCPIMWFARSWKPLDTTVTVCLTSDGDQVRFSNDGYSRKEDVISGGDDLQLGYTETPFGLR</sequence>
<dbReference type="EMBL" id="CAUWAG010000013">
    <property type="protein sequence ID" value="CAJ2509847.1"/>
    <property type="molecule type" value="Genomic_DNA"/>
</dbReference>
<accession>A0AAI8VRP7</accession>
<gene>
    <name evidence="1" type="ORF">KHLLAP_LOCUS10315</name>
</gene>
<dbReference type="AlphaFoldDB" id="A0AAI8VRP7"/>
<evidence type="ECO:0000313" key="1">
    <source>
        <dbReference type="EMBL" id="CAJ2509847.1"/>
    </source>
</evidence>